<feature type="binding site" description="covalent" evidence="8">
    <location>
        <position position="66"/>
    </location>
    <ligand>
        <name>heme c</name>
        <dbReference type="ChEBI" id="CHEBI:61717"/>
        <label>1</label>
    </ligand>
</feature>
<dbReference type="PROSITE" id="PS51007">
    <property type="entry name" value="CYTC"/>
    <property type="match status" value="1"/>
</dbReference>
<accession>A0A6J4LRD2</accession>
<dbReference type="GO" id="GO:0046872">
    <property type="term" value="F:metal ion binding"/>
    <property type="evidence" value="ECO:0007669"/>
    <property type="project" value="UniProtKB-KW"/>
</dbReference>
<keyword evidence="5" id="KW-0574">Periplasm</keyword>
<evidence type="ECO:0000256" key="8">
    <source>
        <dbReference type="PIRSR" id="PIRSR000294-1"/>
    </source>
</evidence>
<dbReference type="InterPro" id="IPR051395">
    <property type="entry name" value="Cytochrome_c_Peroxidase/MauG"/>
</dbReference>
<dbReference type="PANTHER" id="PTHR30600:SF10">
    <property type="entry name" value="BLL6722 PROTEIN"/>
    <property type="match status" value="1"/>
</dbReference>
<reference evidence="11" key="1">
    <citation type="submission" date="2020-02" db="EMBL/GenBank/DDBJ databases">
        <authorList>
            <person name="Meier V. D."/>
        </authorList>
    </citation>
    <scope>NUCLEOTIDE SEQUENCE</scope>
    <source>
        <strain evidence="11">AVDCRST_MAG56</strain>
    </source>
</reference>
<dbReference type="GO" id="GO:0004130">
    <property type="term" value="F:cytochrome-c peroxidase activity"/>
    <property type="evidence" value="ECO:0007669"/>
    <property type="project" value="UniProtKB-EC"/>
</dbReference>
<feature type="binding site" description="covalent" evidence="8">
    <location>
        <position position="63"/>
    </location>
    <ligand>
        <name>heme c</name>
        <dbReference type="ChEBI" id="CHEBI:61717"/>
        <label>1</label>
    </ligand>
</feature>
<evidence type="ECO:0000256" key="9">
    <source>
        <dbReference type="PIRSR" id="PIRSR000294-2"/>
    </source>
</evidence>
<evidence type="ECO:0000256" key="6">
    <source>
        <dbReference type="ARBA" id="ARBA00023002"/>
    </source>
</evidence>
<dbReference type="GO" id="GO:0009055">
    <property type="term" value="F:electron transfer activity"/>
    <property type="evidence" value="ECO:0007669"/>
    <property type="project" value="InterPro"/>
</dbReference>
<evidence type="ECO:0000256" key="3">
    <source>
        <dbReference type="ARBA" id="ARBA00022723"/>
    </source>
</evidence>
<dbReference type="EC" id="1.11.1.5" evidence="11"/>
<dbReference type="InterPro" id="IPR036909">
    <property type="entry name" value="Cyt_c-like_dom_sf"/>
</dbReference>
<feature type="binding site" description="covalent" evidence="8">
    <location>
        <position position="212"/>
    </location>
    <ligand>
        <name>heme c</name>
        <dbReference type="ChEBI" id="CHEBI:61717"/>
        <label>2</label>
    </ligand>
</feature>
<protein>
    <submittedName>
        <fullName evidence="11">Cytochrome c551 peroxidase</fullName>
        <ecNumber evidence="11">1.11.1.5</ecNumber>
    </submittedName>
</protein>
<keyword evidence="7 9" id="KW-0408">Iron</keyword>
<dbReference type="InterPro" id="IPR004852">
    <property type="entry name" value="Di-haem_cyt_c_peroxidsae"/>
</dbReference>
<dbReference type="Pfam" id="PF03150">
    <property type="entry name" value="CCP_MauG"/>
    <property type="match status" value="1"/>
</dbReference>
<feature type="domain" description="Cytochrome c" evidence="10">
    <location>
        <begin position="41"/>
        <end position="319"/>
    </location>
</feature>
<dbReference type="SUPFAM" id="SSF46626">
    <property type="entry name" value="Cytochrome c"/>
    <property type="match status" value="2"/>
</dbReference>
<name>A0A6J4LRD2_9SPHI</name>
<keyword evidence="6 11" id="KW-0560">Oxidoreductase</keyword>
<dbReference type="PIRSF" id="PIRSF000294">
    <property type="entry name" value="Cytochrome-c_peroxidase"/>
    <property type="match status" value="1"/>
</dbReference>
<evidence type="ECO:0000256" key="7">
    <source>
        <dbReference type="ARBA" id="ARBA00023004"/>
    </source>
</evidence>
<evidence type="ECO:0000313" key="11">
    <source>
        <dbReference type="EMBL" id="CAA9339384.1"/>
    </source>
</evidence>
<evidence type="ECO:0000256" key="4">
    <source>
        <dbReference type="ARBA" id="ARBA00022729"/>
    </source>
</evidence>
<proteinExistence type="predicted"/>
<dbReference type="InterPro" id="IPR026259">
    <property type="entry name" value="MauG/Cytc_peroxidase"/>
</dbReference>
<evidence type="ECO:0000256" key="2">
    <source>
        <dbReference type="ARBA" id="ARBA00022617"/>
    </source>
</evidence>
<dbReference type="InterPro" id="IPR009056">
    <property type="entry name" value="Cyt_c-like_dom"/>
</dbReference>
<feature type="binding site" description="covalent" evidence="8">
    <location>
        <position position="207"/>
    </location>
    <ligand>
        <name>heme c</name>
        <dbReference type="ChEBI" id="CHEBI:61717"/>
        <label>2</label>
    </ligand>
</feature>
<comment type="PTM">
    <text evidence="8">Binds 2 heme groups per subunit.</text>
</comment>
<comment type="subcellular location">
    <subcellularLocation>
        <location evidence="1">Periplasm</location>
    </subcellularLocation>
</comment>
<gene>
    <name evidence="11" type="ORF">AVDCRST_MAG56-8247</name>
</gene>
<organism evidence="11">
    <name type="scientific">uncultured Cytophagales bacterium</name>
    <dbReference type="NCBI Taxonomy" id="158755"/>
    <lineage>
        <taxon>Bacteria</taxon>
        <taxon>Pseudomonadati</taxon>
        <taxon>Bacteroidota</taxon>
        <taxon>Sphingobacteriia</taxon>
        <taxon>Sphingobacteriales</taxon>
        <taxon>environmental samples</taxon>
    </lineage>
</organism>
<dbReference type="PANTHER" id="PTHR30600">
    <property type="entry name" value="CYTOCHROME C PEROXIDASE-RELATED"/>
    <property type="match status" value="1"/>
</dbReference>
<dbReference type="GO" id="GO:0020037">
    <property type="term" value="F:heme binding"/>
    <property type="evidence" value="ECO:0007669"/>
    <property type="project" value="InterPro"/>
</dbReference>
<evidence type="ECO:0000256" key="5">
    <source>
        <dbReference type="ARBA" id="ARBA00022764"/>
    </source>
</evidence>
<keyword evidence="2 8" id="KW-0349">Heme</keyword>
<dbReference type="GO" id="GO:0042597">
    <property type="term" value="C:periplasmic space"/>
    <property type="evidence" value="ECO:0007669"/>
    <property type="project" value="UniProtKB-SubCell"/>
</dbReference>
<keyword evidence="4" id="KW-0732">Signal</keyword>
<evidence type="ECO:0000259" key="10">
    <source>
        <dbReference type="PROSITE" id="PS51007"/>
    </source>
</evidence>
<dbReference type="AlphaFoldDB" id="A0A6J4LRD2"/>
<keyword evidence="11" id="KW-0575">Peroxidase</keyword>
<feature type="binding site" description="axial binding residue" evidence="9">
    <location>
        <position position="213"/>
    </location>
    <ligand>
        <name>heme c</name>
        <dbReference type="ChEBI" id="CHEBI:61717"/>
        <label>2</label>
    </ligand>
    <ligandPart>
        <name>Fe</name>
        <dbReference type="ChEBI" id="CHEBI:18248"/>
    </ligandPart>
</feature>
<comment type="cofactor">
    <cofactor evidence="8">
        <name>heme</name>
        <dbReference type="ChEBI" id="CHEBI:30413"/>
    </cofactor>
    <text evidence="8">Binds 2 heme groups.</text>
</comment>
<dbReference type="EMBL" id="CADCTQ010000655">
    <property type="protein sequence ID" value="CAA9339384.1"/>
    <property type="molecule type" value="Genomic_DNA"/>
</dbReference>
<sequence length="328" mass="36303">MKNICMPGPVRPAGMALIALVAFLVSTGYQVLSPAEELPKTSVQLGERLFKDPILSGDSTLSCASCHKPELAFADNQAFSMGTGGVPTLRNSPSVTYSANRLHFFWDGRAKSLEEQAAGPITNPHEMNLSMREAVVRVQRDPFYRQAFRGVFGAAPDSMYICRAIADFERTLTAYDSPYDRFLAGDENALSESALRGLRLFFKENTCANEPCHAGPDFSSDSLVSLGIHSPADPGLFSRTGKPEDRGRFKTPPLRNVAVTAPYMHDGSQRTLREVVVFYNDMDNFPIESNVHHLLKAQRTRPLDEGEIADMVEFMKALTDSRYLDQVK</sequence>
<evidence type="ECO:0000256" key="1">
    <source>
        <dbReference type="ARBA" id="ARBA00004418"/>
    </source>
</evidence>
<keyword evidence="3 9" id="KW-0479">Metal-binding</keyword>
<dbReference type="Gene3D" id="1.10.760.10">
    <property type="entry name" value="Cytochrome c-like domain"/>
    <property type="match status" value="2"/>
</dbReference>
<feature type="binding site" description="axial binding residue" evidence="9">
    <location>
        <position position="67"/>
    </location>
    <ligand>
        <name>heme c</name>
        <dbReference type="ChEBI" id="CHEBI:61717"/>
        <label>1</label>
    </ligand>
    <ligandPart>
        <name>Fe</name>
        <dbReference type="ChEBI" id="CHEBI:18248"/>
    </ligandPart>
</feature>